<name>A0ABW3Q5W0_9BACT</name>
<keyword evidence="2" id="KW-1185">Reference proteome</keyword>
<reference evidence="2" key="1">
    <citation type="journal article" date="2019" name="Int. J. Syst. Evol. Microbiol.">
        <title>The Global Catalogue of Microorganisms (GCM) 10K type strain sequencing project: providing services to taxonomists for standard genome sequencing and annotation.</title>
        <authorList>
            <consortium name="The Broad Institute Genomics Platform"/>
            <consortium name="The Broad Institute Genome Sequencing Center for Infectious Disease"/>
            <person name="Wu L."/>
            <person name="Ma J."/>
        </authorList>
    </citation>
    <scope>NUCLEOTIDE SEQUENCE [LARGE SCALE GENOMIC DNA]</scope>
    <source>
        <strain evidence="2">CCUG 55608</strain>
    </source>
</reference>
<protein>
    <submittedName>
        <fullName evidence="1">Uncharacterized protein</fullName>
    </submittedName>
</protein>
<gene>
    <name evidence="1" type="ORF">ACFQ4C_06890</name>
</gene>
<evidence type="ECO:0000313" key="1">
    <source>
        <dbReference type="EMBL" id="MFD1140826.1"/>
    </source>
</evidence>
<accession>A0ABW3Q5W0</accession>
<evidence type="ECO:0000313" key="2">
    <source>
        <dbReference type="Proteomes" id="UP001597116"/>
    </source>
</evidence>
<comment type="caution">
    <text evidence="1">The sequence shown here is derived from an EMBL/GenBank/DDBJ whole genome shotgun (WGS) entry which is preliminary data.</text>
</comment>
<dbReference type="RefSeq" id="WP_379883935.1">
    <property type="nucleotide sequence ID" value="NZ_JBHTLP010000003.1"/>
</dbReference>
<organism evidence="1 2">
    <name type="scientific">Larkinella insperata</name>
    <dbReference type="NCBI Taxonomy" id="332158"/>
    <lineage>
        <taxon>Bacteria</taxon>
        <taxon>Pseudomonadati</taxon>
        <taxon>Bacteroidota</taxon>
        <taxon>Cytophagia</taxon>
        <taxon>Cytophagales</taxon>
        <taxon>Spirosomataceae</taxon>
        <taxon>Larkinella</taxon>
    </lineage>
</organism>
<sequence>MNLIAIYFQGNEYLLDPDFADLSDIRGGYRVATETELIIILEKERNFRQTQPCPRKATG</sequence>
<dbReference type="EMBL" id="JBHTLP010000003">
    <property type="protein sequence ID" value="MFD1140826.1"/>
    <property type="molecule type" value="Genomic_DNA"/>
</dbReference>
<dbReference type="Proteomes" id="UP001597116">
    <property type="component" value="Unassembled WGS sequence"/>
</dbReference>
<proteinExistence type="predicted"/>